<keyword evidence="4" id="KW-0472">Membrane</keyword>
<dbReference type="InterPro" id="IPR036770">
    <property type="entry name" value="Ankyrin_rpt-contain_sf"/>
</dbReference>
<evidence type="ECO:0000313" key="7">
    <source>
        <dbReference type="Proteomes" id="UP001497497"/>
    </source>
</evidence>
<dbReference type="PANTHER" id="PTHR24171:SF9">
    <property type="entry name" value="ANKYRIN REPEAT DOMAIN-CONTAINING PROTEIN 39"/>
    <property type="match status" value="1"/>
</dbReference>
<organism evidence="6 7">
    <name type="scientific">Lymnaea stagnalis</name>
    <name type="common">Great pond snail</name>
    <name type="synonym">Helix stagnalis</name>
    <dbReference type="NCBI Taxonomy" id="6523"/>
    <lineage>
        <taxon>Eukaryota</taxon>
        <taxon>Metazoa</taxon>
        <taxon>Spiralia</taxon>
        <taxon>Lophotrochozoa</taxon>
        <taxon>Mollusca</taxon>
        <taxon>Gastropoda</taxon>
        <taxon>Heterobranchia</taxon>
        <taxon>Euthyneura</taxon>
        <taxon>Panpulmonata</taxon>
        <taxon>Hygrophila</taxon>
        <taxon>Lymnaeoidea</taxon>
        <taxon>Lymnaeidae</taxon>
        <taxon>Lymnaea</taxon>
    </lineage>
</organism>
<dbReference type="EMBL" id="CAXITT010000129">
    <property type="protein sequence ID" value="CAL1532945.1"/>
    <property type="molecule type" value="Genomic_DNA"/>
</dbReference>
<feature type="repeat" description="ANK" evidence="3">
    <location>
        <begin position="613"/>
        <end position="645"/>
    </location>
</feature>
<feature type="transmembrane region" description="Helical" evidence="4">
    <location>
        <begin position="248"/>
        <end position="273"/>
    </location>
</feature>
<dbReference type="SUPFAM" id="SSF48403">
    <property type="entry name" value="Ankyrin repeat"/>
    <property type="match status" value="2"/>
</dbReference>
<dbReference type="Pfam" id="PF13637">
    <property type="entry name" value="Ank_4"/>
    <property type="match status" value="1"/>
</dbReference>
<dbReference type="PROSITE" id="PS50297">
    <property type="entry name" value="ANK_REP_REGION"/>
    <property type="match status" value="10"/>
</dbReference>
<dbReference type="PRINTS" id="PR01415">
    <property type="entry name" value="ANKYRIN"/>
</dbReference>
<keyword evidence="1" id="KW-0677">Repeat</keyword>
<feature type="repeat" description="ANK" evidence="3">
    <location>
        <begin position="778"/>
        <end position="810"/>
    </location>
</feature>
<feature type="repeat" description="ANK" evidence="3">
    <location>
        <begin position="712"/>
        <end position="744"/>
    </location>
</feature>
<evidence type="ECO:0000256" key="4">
    <source>
        <dbReference type="SAM" id="Phobius"/>
    </source>
</evidence>
<evidence type="ECO:0000313" key="6">
    <source>
        <dbReference type="EMBL" id="CAL1532945.1"/>
    </source>
</evidence>
<feature type="repeat" description="ANK" evidence="3">
    <location>
        <begin position="328"/>
        <end position="360"/>
    </location>
</feature>
<feature type="signal peptide" evidence="5">
    <location>
        <begin position="1"/>
        <end position="19"/>
    </location>
</feature>
<comment type="caution">
    <text evidence="6">The sequence shown here is derived from an EMBL/GenBank/DDBJ whole genome shotgun (WGS) entry which is preliminary data.</text>
</comment>
<evidence type="ECO:0000256" key="1">
    <source>
        <dbReference type="ARBA" id="ARBA00022737"/>
    </source>
</evidence>
<keyword evidence="4" id="KW-0812">Transmembrane</keyword>
<dbReference type="InterPro" id="IPR002110">
    <property type="entry name" value="Ankyrin_rpt"/>
</dbReference>
<dbReference type="Proteomes" id="UP001497497">
    <property type="component" value="Unassembled WGS sequence"/>
</dbReference>
<sequence>MNIQMCAFYIILIGTAIVAQDIRSFRPLPDDCSTQCKCIFNYEVSLTESLPETSSLIFELKESSSETFKKLYTLNLNSGCTGFVALAEVYCTEIDRNVFIISINTKQISSFRQAKCRAYLKHANRNTNYTNILNFPQFYDPLEATGRLYINGHNMSTDSCNTSIASKDLTLEFDCDSAAKPCVMEMQVNGETVVKQRENHGVFKGSYNQGDDLTVTVKYSACRLHARFNTITCTVATEFIPIDEDNKFILFLAIGSSSTLLIIIVVIIVICLVRRRRRKQERNKSISRPLIQTEQNHDVVIKLDQTLRSTLGKTSVKRKAIVDLDDTDVWTPLMLAANKGHTSTVSKLITNGAEVNARGPEDLTALMLASENGSLAIVKKLLKTGANVNDKDYEGWTALMLASQNGHVDVVKYLIKMKANVDEKNNDDLTAMIIASQNDQTHISEFLNKIGGNHEKKKYKKSLTRKSTIYQSRSTCVMDNTINTNKENTLDKDAFLKEFCKSLKNRDDDKDDIVNKDDVASNVYETINKPEVMETASEAHDKGKKNNITKDIINAIEIGSIENVERILKEGFDVNKQFGNGSNSLIFAAIKGRIEIVDLLIQNKAGVSHTDKNGFTALLHASEHGQTDVVKLLLEKGANVDKKENKSWTALMLACQNGHTDTARLLIENGANVNDKERQGWTALMLACLNGHIEIVQLLIGHGADLEQREVDGWTALMQSSLNGHVETISLLLEHGAKITKNETNGLTPLMLASQNGHAKVVQLLLDNGADANETECSGFTALMLASQNGHLETAKLLIDKGTNIHLKNSDDWTALMLASDNGHDDVVDLLSHSIHV</sequence>
<feature type="repeat" description="ANK" evidence="3">
    <location>
        <begin position="679"/>
        <end position="711"/>
    </location>
</feature>
<evidence type="ECO:0000256" key="3">
    <source>
        <dbReference type="PROSITE-ProRule" id="PRU00023"/>
    </source>
</evidence>
<proteinExistence type="predicted"/>
<keyword evidence="2 3" id="KW-0040">ANK repeat</keyword>
<dbReference type="SMART" id="SM00248">
    <property type="entry name" value="ANK"/>
    <property type="match status" value="12"/>
</dbReference>
<feature type="chain" id="PRO_5043707633" evidence="5">
    <location>
        <begin position="20"/>
        <end position="837"/>
    </location>
</feature>
<reference evidence="6 7" key="1">
    <citation type="submission" date="2024-04" db="EMBL/GenBank/DDBJ databases">
        <authorList>
            <consortium name="Genoscope - CEA"/>
            <person name="William W."/>
        </authorList>
    </citation>
    <scope>NUCLEOTIDE SEQUENCE [LARGE SCALE GENOMIC DNA]</scope>
</reference>
<dbReference type="Gene3D" id="1.25.40.20">
    <property type="entry name" value="Ankyrin repeat-containing domain"/>
    <property type="match status" value="5"/>
</dbReference>
<dbReference type="PROSITE" id="PS50088">
    <property type="entry name" value="ANK_REPEAT"/>
    <property type="match status" value="10"/>
</dbReference>
<protein>
    <submittedName>
        <fullName evidence="6">Uncharacterized protein</fullName>
    </submittedName>
</protein>
<gene>
    <name evidence="6" type="ORF">GSLYS_00006963001</name>
</gene>
<feature type="repeat" description="ANK" evidence="3">
    <location>
        <begin position="361"/>
        <end position="393"/>
    </location>
</feature>
<keyword evidence="4" id="KW-1133">Transmembrane helix</keyword>
<dbReference type="Pfam" id="PF12796">
    <property type="entry name" value="Ank_2"/>
    <property type="match status" value="3"/>
</dbReference>
<dbReference type="Pfam" id="PF00023">
    <property type="entry name" value="Ank"/>
    <property type="match status" value="3"/>
</dbReference>
<dbReference type="AlphaFoldDB" id="A0AAV2HHV8"/>
<evidence type="ECO:0000256" key="2">
    <source>
        <dbReference type="ARBA" id="ARBA00023043"/>
    </source>
</evidence>
<dbReference type="PANTHER" id="PTHR24171">
    <property type="entry name" value="ANKYRIN REPEAT DOMAIN-CONTAINING PROTEIN 39-RELATED"/>
    <property type="match status" value="1"/>
</dbReference>
<name>A0AAV2HHV8_LYMST</name>
<feature type="repeat" description="ANK" evidence="3">
    <location>
        <begin position="394"/>
        <end position="426"/>
    </location>
</feature>
<accession>A0AAV2HHV8</accession>
<evidence type="ECO:0000256" key="5">
    <source>
        <dbReference type="SAM" id="SignalP"/>
    </source>
</evidence>
<feature type="repeat" description="ANK" evidence="3">
    <location>
        <begin position="580"/>
        <end position="612"/>
    </location>
</feature>
<keyword evidence="7" id="KW-1185">Reference proteome</keyword>
<feature type="repeat" description="ANK" evidence="3">
    <location>
        <begin position="646"/>
        <end position="678"/>
    </location>
</feature>
<keyword evidence="5" id="KW-0732">Signal</keyword>
<feature type="repeat" description="ANK" evidence="3">
    <location>
        <begin position="745"/>
        <end position="777"/>
    </location>
</feature>